<keyword evidence="7 9" id="KW-0472">Membrane</keyword>
<evidence type="ECO:0000256" key="9">
    <source>
        <dbReference type="SAM" id="Phobius"/>
    </source>
</evidence>
<evidence type="ECO:0000256" key="3">
    <source>
        <dbReference type="ARBA" id="ARBA00022475"/>
    </source>
</evidence>
<keyword evidence="5 9" id="KW-0812">Transmembrane</keyword>
<sequence length="158" mass="17803">MKVMLPRMKSWIDLCTEIVSGIGLIVMFLLLLIQVILRYFDNPLFWVEEVALLLQIWVVFLGVSIVLRKGGHPSLILLQRALSSTSFKLPLEFVIYGLMGILGGAMFYYGIQLAEETWSVKSPALGISRGVFILPVSLGGALIVIEVFYQFFKFLNKD</sequence>
<dbReference type="InterPro" id="IPR055348">
    <property type="entry name" value="DctQ"/>
</dbReference>
<comment type="caution">
    <text evidence="11">The sequence shown here is derived from an EMBL/GenBank/DDBJ whole genome shotgun (WGS) entry which is preliminary data.</text>
</comment>
<accession>A0ABS4GSI9</accession>
<dbReference type="Proteomes" id="UP001519343">
    <property type="component" value="Unassembled WGS sequence"/>
</dbReference>
<evidence type="ECO:0000256" key="4">
    <source>
        <dbReference type="ARBA" id="ARBA00022519"/>
    </source>
</evidence>
<keyword evidence="4" id="KW-0997">Cell inner membrane</keyword>
<evidence type="ECO:0000256" key="5">
    <source>
        <dbReference type="ARBA" id="ARBA00022692"/>
    </source>
</evidence>
<dbReference type="PANTHER" id="PTHR35011:SF11">
    <property type="entry name" value="TRAP TRANSPORTER SMALL PERMEASE PROTEIN"/>
    <property type="match status" value="1"/>
</dbReference>
<comment type="similarity">
    <text evidence="8">Belongs to the TRAP transporter small permease family.</text>
</comment>
<evidence type="ECO:0000256" key="2">
    <source>
        <dbReference type="ARBA" id="ARBA00022448"/>
    </source>
</evidence>
<dbReference type="Pfam" id="PF04290">
    <property type="entry name" value="DctQ"/>
    <property type="match status" value="1"/>
</dbReference>
<organism evidence="11 12">
    <name type="scientific">Ammoniphilus resinae</name>
    <dbReference type="NCBI Taxonomy" id="861532"/>
    <lineage>
        <taxon>Bacteria</taxon>
        <taxon>Bacillati</taxon>
        <taxon>Bacillota</taxon>
        <taxon>Bacilli</taxon>
        <taxon>Bacillales</taxon>
        <taxon>Paenibacillaceae</taxon>
        <taxon>Aneurinibacillus group</taxon>
        <taxon>Ammoniphilus</taxon>
    </lineage>
</organism>
<evidence type="ECO:0000313" key="11">
    <source>
        <dbReference type="EMBL" id="MBP1933257.1"/>
    </source>
</evidence>
<keyword evidence="6 9" id="KW-1133">Transmembrane helix</keyword>
<feature type="transmembrane region" description="Helical" evidence="9">
    <location>
        <begin position="89"/>
        <end position="111"/>
    </location>
</feature>
<evidence type="ECO:0000256" key="1">
    <source>
        <dbReference type="ARBA" id="ARBA00004429"/>
    </source>
</evidence>
<name>A0ABS4GSI9_9BACL</name>
<comment type="subcellular location">
    <subcellularLocation>
        <location evidence="1">Cell inner membrane</location>
        <topology evidence="1">Multi-pass membrane protein</topology>
    </subcellularLocation>
</comment>
<evidence type="ECO:0000256" key="8">
    <source>
        <dbReference type="ARBA" id="ARBA00038436"/>
    </source>
</evidence>
<dbReference type="EMBL" id="JAGGKT010000010">
    <property type="protein sequence ID" value="MBP1933257.1"/>
    <property type="molecule type" value="Genomic_DNA"/>
</dbReference>
<feature type="transmembrane region" description="Helical" evidence="9">
    <location>
        <begin position="49"/>
        <end position="68"/>
    </location>
</feature>
<proteinExistence type="inferred from homology"/>
<reference evidence="11 12" key="1">
    <citation type="submission" date="2021-03" db="EMBL/GenBank/DDBJ databases">
        <title>Genomic Encyclopedia of Type Strains, Phase IV (KMG-IV): sequencing the most valuable type-strain genomes for metagenomic binning, comparative biology and taxonomic classification.</title>
        <authorList>
            <person name="Goeker M."/>
        </authorList>
    </citation>
    <scope>NUCLEOTIDE SEQUENCE [LARGE SCALE GENOMIC DNA]</scope>
    <source>
        <strain evidence="11 12">DSM 24738</strain>
    </source>
</reference>
<evidence type="ECO:0000256" key="7">
    <source>
        <dbReference type="ARBA" id="ARBA00023136"/>
    </source>
</evidence>
<evidence type="ECO:0000313" key="12">
    <source>
        <dbReference type="Proteomes" id="UP001519343"/>
    </source>
</evidence>
<feature type="domain" description="Tripartite ATP-independent periplasmic transporters DctQ component" evidence="10">
    <location>
        <begin position="27"/>
        <end position="153"/>
    </location>
</feature>
<evidence type="ECO:0000259" key="10">
    <source>
        <dbReference type="Pfam" id="PF04290"/>
    </source>
</evidence>
<gene>
    <name evidence="11" type="ORF">J2Z37_003270</name>
</gene>
<feature type="transmembrane region" description="Helical" evidence="9">
    <location>
        <begin position="12"/>
        <end position="37"/>
    </location>
</feature>
<evidence type="ECO:0000256" key="6">
    <source>
        <dbReference type="ARBA" id="ARBA00022989"/>
    </source>
</evidence>
<protein>
    <submittedName>
        <fullName evidence="11">TRAP-type C4-dicarboxylate transport system permease small subunit</fullName>
    </submittedName>
</protein>
<keyword evidence="2" id="KW-0813">Transport</keyword>
<keyword evidence="3" id="KW-1003">Cell membrane</keyword>
<dbReference type="InterPro" id="IPR007387">
    <property type="entry name" value="TRAP_DctQ"/>
</dbReference>
<keyword evidence="12" id="KW-1185">Reference proteome</keyword>
<dbReference type="PANTHER" id="PTHR35011">
    <property type="entry name" value="2,3-DIKETO-L-GULONATE TRAP TRANSPORTER SMALL PERMEASE PROTEIN YIAM"/>
    <property type="match status" value="1"/>
</dbReference>
<feature type="transmembrane region" description="Helical" evidence="9">
    <location>
        <begin position="131"/>
        <end position="152"/>
    </location>
</feature>